<dbReference type="PANTHER" id="PTHR31027:SF2">
    <property type="entry name" value="LEBERCILIN DOMAIN-CONTAINING PROTEIN"/>
    <property type="match status" value="1"/>
</dbReference>
<feature type="compositionally biased region" description="Basic residues" evidence="2">
    <location>
        <begin position="361"/>
        <end position="380"/>
    </location>
</feature>
<dbReference type="EMBL" id="JAIZAY010000022">
    <property type="protein sequence ID" value="KAJ8020346.1"/>
    <property type="molecule type" value="Genomic_DNA"/>
</dbReference>
<dbReference type="GO" id="GO:0005783">
    <property type="term" value="C:endoplasmic reticulum"/>
    <property type="evidence" value="ECO:0007669"/>
    <property type="project" value="TreeGrafter"/>
</dbReference>
<organism evidence="3 4">
    <name type="scientific">Holothuria leucospilota</name>
    <name type="common">Black long sea cucumber</name>
    <name type="synonym">Mertensiothuria leucospilota</name>
    <dbReference type="NCBI Taxonomy" id="206669"/>
    <lineage>
        <taxon>Eukaryota</taxon>
        <taxon>Metazoa</taxon>
        <taxon>Echinodermata</taxon>
        <taxon>Eleutherozoa</taxon>
        <taxon>Echinozoa</taxon>
        <taxon>Holothuroidea</taxon>
        <taxon>Aspidochirotacea</taxon>
        <taxon>Aspidochirotida</taxon>
        <taxon>Holothuriidae</taxon>
        <taxon>Holothuria</taxon>
    </lineage>
</organism>
<accession>A0A9Q1BA70</accession>
<dbReference type="GO" id="GO:0042175">
    <property type="term" value="C:nuclear outer membrane-endoplasmic reticulum membrane network"/>
    <property type="evidence" value="ECO:0007669"/>
    <property type="project" value="TreeGrafter"/>
</dbReference>
<gene>
    <name evidence="3" type="ORF">HOLleu_39917</name>
</gene>
<keyword evidence="4" id="KW-1185">Reference proteome</keyword>
<evidence type="ECO:0000313" key="4">
    <source>
        <dbReference type="Proteomes" id="UP001152320"/>
    </source>
</evidence>
<feature type="region of interest" description="Disordered" evidence="2">
    <location>
        <begin position="329"/>
        <end position="380"/>
    </location>
</feature>
<dbReference type="Proteomes" id="UP001152320">
    <property type="component" value="Chromosome 22"/>
</dbReference>
<reference evidence="3" key="1">
    <citation type="submission" date="2021-10" db="EMBL/GenBank/DDBJ databases">
        <title>Tropical sea cucumber genome reveals ecological adaptation and Cuvierian tubules defense mechanism.</title>
        <authorList>
            <person name="Chen T."/>
        </authorList>
    </citation>
    <scope>NUCLEOTIDE SEQUENCE</scope>
    <source>
        <strain evidence="3">Nanhai2018</strain>
        <tissue evidence="3">Muscle</tissue>
    </source>
</reference>
<sequence>MAEGRPQDRPPESGARPKVMRPPNKKKYEESLDALQEKIKASEAELKSLGKPSKESFPEGTEERNQLILKQKALRAEKMQTIQWRKEKEEKLHTVRTEITRKGDILSKLEANLPFKTVEGLENALKNLEYQLQHKKLTPQGENRLVREIETLKRSRLKVREYNQKKKEIEADKERRKILKEEKDKDFNHVSALKLQEEQVKQRLGSLKKKEDEAWARYREGGEKREILKAEIDSLYNQKRQLVVDHKQSQDQYKRYMVEYREGEGKRRDEVRRAKAAERLKQWKEYDESREPYEEERQTCAALIKYLQAYIPPEDEAHLNTTAKVRHSTESLNQGEQGDGEFTILRKKGGSDDELSNLPTSRRKKGRRQRRQSGHNKTISHSRQIFSQFLALDLNPPPTMSEVVETLVKLQSKLDYLEKLAKEDKGQSDISSSQGSDIAMSDYSAGTYDLLHDHDIFEEDGIEDLPEVSGEAGPRSLLSEVSKDDGIHSLSSISTNNDYQSSTEYLGTSVDTVVDGDSVLAINSQGDELEGITQDHRSGDRQVSQSQQMVFLNDHSDAVVNNNSNSDNNVLFNNHAIIPTDTLPMSKVTNSIAECKLGEKGNHGNKARSEDGGHLINGEANSNNSNGSSVLSCPDSLDNVSLSAKSVRTDNMVFCRTLSDTFNQNDIVAIDKS</sequence>
<dbReference type="GO" id="GO:1990904">
    <property type="term" value="C:ribonucleoprotein complex"/>
    <property type="evidence" value="ECO:0007669"/>
    <property type="project" value="TreeGrafter"/>
</dbReference>
<feature type="coiled-coil region" evidence="1">
    <location>
        <begin position="118"/>
        <end position="210"/>
    </location>
</feature>
<proteinExistence type="predicted"/>
<dbReference type="OrthoDB" id="2195113at2759"/>
<name>A0A9Q1BA70_HOLLE</name>
<evidence type="ECO:0000256" key="2">
    <source>
        <dbReference type="SAM" id="MobiDB-lite"/>
    </source>
</evidence>
<dbReference type="GO" id="GO:0008298">
    <property type="term" value="P:intracellular mRNA localization"/>
    <property type="evidence" value="ECO:0007669"/>
    <property type="project" value="TreeGrafter"/>
</dbReference>
<feature type="region of interest" description="Disordered" evidence="2">
    <location>
        <begin position="1"/>
        <end position="28"/>
    </location>
</feature>
<dbReference type="GO" id="GO:0003729">
    <property type="term" value="F:mRNA binding"/>
    <property type="evidence" value="ECO:0007669"/>
    <property type="project" value="TreeGrafter"/>
</dbReference>
<evidence type="ECO:0000313" key="3">
    <source>
        <dbReference type="EMBL" id="KAJ8020346.1"/>
    </source>
</evidence>
<dbReference type="PANTHER" id="PTHR31027">
    <property type="entry name" value="NUCLEAR SEGREGATION PROTEIN BFR1"/>
    <property type="match status" value="1"/>
</dbReference>
<feature type="region of interest" description="Disordered" evidence="2">
    <location>
        <begin position="598"/>
        <end position="630"/>
    </location>
</feature>
<protein>
    <submittedName>
        <fullName evidence="3">Uncharacterized protein</fullName>
    </submittedName>
</protein>
<keyword evidence="1" id="KW-0175">Coiled coil</keyword>
<feature type="compositionally biased region" description="Basic and acidic residues" evidence="2">
    <location>
        <begin position="598"/>
        <end position="613"/>
    </location>
</feature>
<comment type="caution">
    <text evidence="3">The sequence shown here is derived from an EMBL/GenBank/DDBJ whole genome shotgun (WGS) entry which is preliminary data.</text>
</comment>
<feature type="region of interest" description="Disordered" evidence="2">
    <location>
        <begin position="43"/>
        <end position="64"/>
    </location>
</feature>
<evidence type="ECO:0000256" key="1">
    <source>
        <dbReference type="SAM" id="Coils"/>
    </source>
</evidence>
<dbReference type="AlphaFoldDB" id="A0A9Q1BA70"/>
<dbReference type="InterPro" id="IPR039604">
    <property type="entry name" value="Bfr1"/>
</dbReference>
<feature type="compositionally biased region" description="Basic and acidic residues" evidence="2">
    <location>
        <begin position="1"/>
        <end position="11"/>
    </location>
</feature>